<dbReference type="VEuPathDB" id="VectorBase:GAUT013475"/>
<sequence>MVTATIKAKPLPTAAPNTAELTITMAALLSIITYDYKLNHLSARTPVERSRSAAQRIENPPTRFLTSNSNGDGSSIVKSAPSMVKKVQTSGNQLDTTSWSRAATDRINNMPNHMRQFWISVPEYPLRYNHKILKMYSPYANGHFHCHYGIIQLNYLCLRDVGVNAGVNQA</sequence>
<reference evidence="1" key="1">
    <citation type="submission" date="2020-05" db="UniProtKB">
        <authorList>
            <consortium name="EnsemblMetazoa"/>
        </authorList>
    </citation>
    <scope>IDENTIFICATION</scope>
    <source>
        <strain evidence="1">TTRI</strain>
    </source>
</reference>
<keyword evidence="2" id="KW-1185">Reference proteome</keyword>
<dbReference type="AlphaFoldDB" id="A0A1A9US24"/>
<organism evidence="1 2">
    <name type="scientific">Glossina austeni</name>
    <name type="common">Savannah tsetse fly</name>
    <dbReference type="NCBI Taxonomy" id="7395"/>
    <lineage>
        <taxon>Eukaryota</taxon>
        <taxon>Metazoa</taxon>
        <taxon>Ecdysozoa</taxon>
        <taxon>Arthropoda</taxon>
        <taxon>Hexapoda</taxon>
        <taxon>Insecta</taxon>
        <taxon>Pterygota</taxon>
        <taxon>Neoptera</taxon>
        <taxon>Endopterygota</taxon>
        <taxon>Diptera</taxon>
        <taxon>Brachycera</taxon>
        <taxon>Muscomorpha</taxon>
        <taxon>Hippoboscoidea</taxon>
        <taxon>Glossinidae</taxon>
        <taxon>Glossina</taxon>
    </lineage>
</organism>
<evidence type="ECO:0000313" key="2">
    <source>
        <dbReference type="Proteomes" id="UP000078200"/>
    </source>
</evidence>
<protein>
    <submittedName>
        <fullName evidence="1">Uncharacterized protein</fullName>
    </submittedName>
</protein>
<name>A0A1A9US24_GLOAU</name>
<dbReference type="Proteomes" id="UP000078200">
    <property type="component" value="Unassembled WGS sequence"/>
</dbReference>
<proteinExistence type="predicted"/>
<evidence type="ECO:0000313" key="1">
    <source>
        <dbReference type="EnsemblMetazoa" id="GAUT013475-PA"/>
    </source>
</evidence>
<accession>A0A1A9US24</accession>
<dbReference type="EnsemblMetazoa" id="GAUT013475-RA">
    <property type="protein sequence ID" value="GAUT013475-PA"/>
    <property type="gene ID" value="GAUT013475"/>
</dbReference>